<dbReference type="AlphaFoldDB" id="A0AAN8XAG4"/>
<organism evidence="1 2">
    <name type="scientific">Halocaridina rubra</name>
    <name type="common">Hawaiian red shrimp</name>
    <dbReference type="NCBI Taxonomy" id="373956"/>
    <lineage>
        <taxon>Eukaryota</taxon>
        <taxon>Metazoa</taxon>
        <taxon>Ecdysozoa</taxon>
        <taxon>Arthropoda</taxon>
        <taxon>Crustacea</taxon>
        <taxon>Multicrustacea</taxon>
        <taxon>Malacostraca</taxon>
        <taxon>Eumalacostraca</taxon>
        <taxon>Eucarida</taxon>
        <taxon>Decapoda</taxon>
        <taxon>Pleocyemata</taxon>
        <taxon>Caridea</taxon>
        <taxon>Atyoidea</taxon>
        <taxon>Atyidae</taxon>
        <taxon>Halocaridina</taxon>
    </lineage>
</organism>
<dbReference type="EMBL" id="JAXCGZ010011348">
    <property type="protein sequence ID" value="KAK7075200.1"/>
    <property type="molecule type" value="Genomic_DNA"/>
</dbReference>
<keyword evidence="2" id="KW-1185">Reference proteome</keyword>
<reference evidence="1 2" key="1">
    <citation type="submission" date="2023-11" db="EMBL/GenBank/DDBJ databases">
        <title>Halocaridina rubra genome assembly.</title>
        <authorList>
            <person name="Smith C."/>
        </authorList>
    </citation>
    <scope>NUCLEOTIDE SEQUENCE [LARGE SCALE GENOMIC DNA]</scope>
    <source>
        <strain evidence="1">EP-1</strain>
        <tissue evidence="1">Whole</tissue>
    </source>
</reference>
<sequence>MPWIPLTCESRIQPMATDAVHVCDCLKIYDDDQYATVKTNRRGTYTSELTLSHNSGISGETRQGLINDLIFCFIRRDVVMTWDPLKQCHNHISENGIIP</sequence>
<dbReference type="Proteomes" id="UP001381693">
    <property type="component" value="Unassembled WGS sequence"/>
</dbReference>
<protein>
    <submittedName>
        <fullName evidence="1">Uncharacterized protein</fullName>
    </submittedName>
</protein>
<proteinExistence type="predicted"/>
<name>A0AAN8XAG4_HALRR</name>
<evidence type="ECO:0000313" key="1">
    <source>
        <dbReference type="EMBL" id="KAK7075200.1"/>
    </source>
</evidence>
<evidence type="ECO:0000313" key="2">
    <source>
        <dbReference type="Proteomes" id="UP001381693"/>
    </source>
</evidence>
<gene>
    <name evidence="1" type="ORF">SK128_011150</name>
</gene>
<accession>A0AAN8XAG4</accession>
<feature type="non-terminal residue" evidence="1">
    <location>
        <position position="99"/>
    </location>
</feature>
<comment type="caution">
    <text evidence="1">The sequence shown here is derived from an EMBL/GenBank/DDBJ whole genome shotgun (WGS) entry which is preliminary data.</text>
</comment>